<feature type="binding site" evidence="8">
    <location>
        <position position="256"/>
    </location>
    <ligand>
        <name>Zn(2+)</name>
        <dbReference type="ChEBI" id="CHEBI:29105"/>
        <label>1</label>
    </ligand>
</feature>
<dbReference type="GO" id="GO:0005634">
    <property type="term" value="C:nucleus"/>
    <property type="evidence" value="ECO:0007669"/>
    <property type="project" value="UniProtKB-SubCell"/>
</dbReference>
<feature type="binding site" evidence="8">
    <location>
        <position position="297"/>
    </location>
    <ligand>
        <name>Zn(2+)</name>
        <dbReference type="ChEBI" id="CHEBI:29105"/>
        <label>2</label>
    </ligand>
</feature>
<dbReference type="CDD" id="cd16857">
    <property type="entry name" value="ING_ING1_2"/>
    <property type="match status" value="1"/>
</dbReference>
<keyword evidence="6 10" id="KW-0539">Nucleus</keyword>
<comment type="function">
    <text evidence="10">Component of an histone acetyltransferase complex.</text>
</comment>
<feature type="site" description="Histone H3K4me3 binding" evidence="7">
    <location>
        <position position="276"/>
    </location>
</feature>
<dbReference type="Pfam" id="PF12998">
    <property type="entry name" value="ING"/>
    <property type="match status" value="1"/>
</dbReference>
<dbReference type="InParanoid" id="E0VWW9"/>
<reference evidence="15" key="3">
    <citation type="submission" date="2021-02" db="UniProtKB">
        <authorList>
            <consortium name="EnsemblMetazoa"/>
        </authorList>
    </citation>
    <scope>IDENTIFICATION</scope>
    <source>
        <strain evidence="15">USDA</strain>
    </source>
</reference>
<evidence type="ECO:0000313" key="14">
    <source>
        <dbReference type="EMBL" id="EEB17875.1"/>
    </source>
</evidence>
<dbReference type="Gene3D" id="3.30.40.10">
    <property type="entry name" value="Zinc/RING finger domain, C3HC4 (zinc finger)"/>
    <property type="match status" value="1"/>
</dbReference>
<sequence>MLNQAAVEALYSATYIENYLDCVENLPDDLQRHISRVRELDVTYQGLLKEVEQQQESLQKDSDSAARKRNSLVKIQQALILAQEVGDEKLQIIQQLQDLIENKARQLELDYRNLADVGKDQDLQDSNKDSNITHRDSVSLSNNNNNNSVGERQSKRARRTRTDIGPGSDLPIGLESLPLPEPVTTSQQQTSSLNSNSGNSQKKTGAANAGKKKKRKSRQGTLQQQQSQSHQHQRDDSPTHDDEIPIDPDEPTYCLCDQISYGEMIMCDNDLCPYEWFHFSCVSLGVKPKGKWYCPKCRGDRSSVMKPKAQFMKELERYNKEKEQKEGGNP</sequence>
<feature type="compositionally biased region" description="Low complexity" evidence="12">
    <location>
        <begin position="138"/>
        <end position="149"/>
    </location>
</feature>
<keyword evidence="4 9" id="KW-0863">Zinc-finger</keyword>
<dbReference type="GO" id="GO:0006325">
    <property type="term" value="P:chromatin organization"/>
    <property type="evidence" value="ECO:0007669"/>
    <property type="project" value="UniProtKB-KW"/>
</dbReference>
<dbReference type="EnsemblMetazoa" id="PHUM491840-RA">
    <property type="protein sequence ID" value="PHUM491840-PA"/>
    <property type="gene ID" value="PHUM491840"/>
</dbReference>
<dbReference type="VEuPathDB" id="VectorBase:PHUM491840"/>
<dbReference type="SMART" id="SM00249">
    <property type="entry name" value="PHD"/>
    <property type="match status" value="1"/>
</dbReference>
<evidence type="ECO:0000313" key="16">
    <source>
        <dbReference type="Proteomes" id="UP000009046"/>
    </source>
</evidence>
<dbReference type="InterPro" id="IPR019786">
    <property type="entry name" value="Zinc_finger_PHD-type_CS"/>
</dbReference>
<gene>
    <name evidence="15" type="primary">8235851</name>
    <name evidence="14" type="ORF">Phum_PHUM491840</name>
</gene>
<feature type="domain" description="PHD-type" evidence="13">
    <location>
        <begin position="251"/>
        <end position="300"/>
    </location>
</feature>
<feature type="binding site" evidence="8">
    <location>
        <position position="272"/>
    </location>
    <ligand>
        <name>Zn(2+)</name>
        <dbReference type="ChEBI" id="CHEBI:29105"/>
        <label>2</label>
    </ligand>
</feature>
<dbReference type="InterPro" id="IPR013083">
    <property type="entry name" value="Znf_RING/FYVE/PHD"/>
</dbReference>
<evidence type="ECO:0000256" key="5">
    <source>
        <dbReference type="ARBA" id="ARBA00022833"/>
    </source>
</evidence>
<accession>E0VWW9</accession>
<evidence type="ECO:0000313" key="15">
    <source>
        <dbReference type="EnsemblMetazoa" id="PHUM491840-PA"/>
    </source>
</evidence>
<dbReference type="FunCoup" id="E0VWW9">
    <property type="interactions" value="1212"/>
</dbReference>
<dbReference type="CDD" id="cd15584">
    <property type="entry name" value="PHD_ING1_2"/>
    <property type="match status" value="1"/>
</dbReference>
<evidence type="ECO:0000256" key="10">
    <source>
        <dbReference type="RuleBase" id="RU361213"/>
    </source>
</evidence>
<feature type="binding site" evidence="8">
    <location>
        <position position="267"/>
    </location>
    <ligand>
        <name>Zn(2+)</name>
        <dbReference type="ChEBI" id="CHEBI:29105"/>
        <label>2</label>
    </ligand>
</feature>
<dbReference type="FunFam" id="3.30.40.10:FF:000021">
    <property type="entry name" value="Inhibitor of growth 2b"/>
    <property type="match status" value="1"/>
</dbReference>
<dbReference type="HOGENOM" id="CLU_031900_5_1_1"/>
<dbReference type="OrthoDB" id="5411773at2759"/>
<dbReference type="InterPro" id="IPR024610">
    <property type="entry name" value="ING_N_histone-binding"/>
</dbReference>
<reference evidence="14" key="2">
    <citation type="submission" date="2007-04" db="EMBL/GenBank/DDBJ databases">
        <title>The genome of the human body louse.</title>
        <authorList>
            <consortium name="The Human Body Louse Genome Consortium"/>
            <person name="Kirkness E."/>
            <person name="Walenz B."/>
            <person name="Hass B."/>
            <person name="Bruggner R."/>
            <person name="Strausberg R."/>
        </authorList>
    </citation>
    <scope>NUCLEOTIDE SEQUENCE</scope>
    <source>
        <strain evidence="14">USDA</strain>
    </source>
</reference>
<dbReference type="GO" id="GO:0008270">
    <property type="term" value="F:zinc ion binding"/>
    <property type="evidence" value="ECO:0007669"/>
    <property type="project" value="UniProtKB-KW"/>
</dbReference>
<comment type="domain">
    <text evidence="10">The PHD-type zinc finger mediates the binding to H3K4me3.</text>
</comment>
<feature type="compositionally biased region" description="Basic and acidic residues" evidence="12">
    <location>
        <begin position="120"/>
        <end position="137"/>
    </location>
</feature>
<dbReference type="InterPro" id="IPR028651">
    <property type="entry name" value="ING_fam"/>
</dbReference>
<dbReference type="KEGG" id="phu:Phum_PHUM491840"/>
<dbReference type="PANTHER" id="PTHR10333">
    <property type="entry name" value="INHIBITOR OF GROWTH PROTEIN"/>
    <property type="match status" value="1"/>
</dbReference>
<dbReference type="EMBL" id="DS235824">
    <property type="protein sequence ID" value="EEB17875.1"/>
    <property type="molecule type" value="Genomic_DNA"/>
</dbReference>
<evidence type="ECO:0000256" key="3">
    <source>
        <dbReference type="ARBA" id="ARBA00022723"/>
    </source>
</evidence>
<feature type="binding site" evidence="8">
    <location>
        <position position="278"/>
    </location>
    <ligand>
        <name>Zn(2+)</name>
        <dbReference type="ChEBI" id="CHEBI:29105"/>
        <label>1</label>
    </ligand>
</feature>
<organism>
    <name type="scientific">Pediculus humanus subsp. corporis</name>
    <name type="common">Body louse</name>
    <dbReference type="NCBI Taxonomy" id="121224"/>
    <lineage>
        <taxon>Eukaryota</taxon>
        <taxon>Metazoa</taxon>
        <taxon>Ecdysozoa</taxon>
        <taxon>Arthropoda</taxon>
        <taxon>Hexapoda</taxon>
        <taxon>Insecta</taxon>
        <taxon>Pterygota</taxon>
        <taxon>Neoptera</taxon>
        <taxon>Paraneoptera</taxon>
        <taxon>Psocodea</taxon>
        <taxon>Troctomorpha</taxon>
        <taxon>Phthiraptera</taxon>
        <taxon>Anoplura</taxon>
        <taxon>Pediculidae</taxon>
        <taxon>Pediculus</taxon>
    </lineage>
</organism>
<feature type="region of interest" description="Disordered" evidence="12">
    <location>
        <begin position="120"/>
        <end position="248"/>
    </location>
</feature>
<keyword evidence="3 8" id="KW-0479">Metal-binding</keyword>
<comment type="subcellular location">
    <subcellularLocation>
        <location evidence="1 10">Nucleus</location>
    </subcellularLocation>
</comment>
<feature type="site" description="Histone H3K4me3 binding" evidence="7">
    <location>
        <position position="253"/>
    </location>
</feature>
<dbReference type="eggNOG" id="KOG1973">
    <property type="taxonomic scope" value="Eukaryota"/>
</dbReference>
<evidence type="ECO:0000256" key="1">
    <source>
        <dbReference type="ARBA" id="ARBA00004123"/>
    </source>
</evidence>
<dbReference type="GO" id="GO:0045893">
    <property type="term" value="P:positive regulation of DNA-templated transcription"/>
    <property type="evidence" value="ECO:0007669"/>
    <property type="project" value="TreeGrafter"/>
</dbReference>
<evidence type="ECO:0000256" key="6">
    <source>
        <dbReference type="ARBA" id="ARBA00023242"/>
    </source>
</evidence>
<dbReference type="EMBL" id="AAZO01005950">
    <property type="status" value="NOT_ANNOTATED_CDS"/>
    <property type="molecule type" value="Genomic_DNA"/>
</dbReference>
<name>E0VWW9_PEDHC</name>
<evidence type="ECO:0000256" key="11">
    <source>
        <dbReference type="SAM" id="Coils"/>
    </source>
</evidence>
<keyword evidence="5 8" id="KW-0862">Zinc</keyword>
<feature type="site" description="Histone H3K4me3 binding" evidence="7">
    <location>
        <position position="264"/>
    </location>
</feature>
<dbReference type="CTD" id="8235851"/>
<dbReference type="SMART" id="SM01408">
    <property type="entry name" value="ING"/>
    <property type="match status" value="1"/>
</dbReference>
<evidence type="ECO:0000256" key="4">
    <source>
        <dbReference type="ARBA" id="ARBA00022771"/>
    </source>
</evidence>
<dbReference type="PANTHER" id="PTHR10333:SF89">
    <property type="entry name" value="INHIBITOR OF GROWTH PROTEIN"/>
    <property type="match status" value="1"/>
</dbReference>
<feature type="binding site" evidence="8">
    <location>
        <position position="294"/>
    </location>
    <ligand>
        <name>Zn(2+)</name>
        <dbReference type="ChEBI" id="CHEBI:29105"/>
        <label>2</label>
    </ligand>
</feature>
<dbReference type="AlphaFoldDB" id="E0VWW9"/>
<feature type="compositionally biased region" description="Low complexity" evidence="12">
    <location>
        <begin position="184"/>
        <end position="209"/>
    </location>
</feature>
<evidence type="ECO:0000256" key="8">
    <source>
        <dbReference type="PIRSR" id="PIRSR628651-51"/>
    </source>
</evidence>
<keyword evidence="16" id="KW-1185">Reference proteome</keyword>
<dbReference type="InterPro" id="IPR011011">
    <property type="entry name" value="Znf_FYVE_PHD"/>
</dbReference>
<feature type="binding site" evidence="8">
    <location>
        <position position="254"/>
    </location>
    <ligand>
        <name>Zn(2+)</name>
        <dbReference type="ChEBI" id="CHEBI:29105"/>
        <label>1</label>
    </ligand>
</feature>
<dbReference type="InterPro" id="IPR028643">
    <property type="entry name" value="ING1_PHD_Znf"/>
</dbReference>
<feature type="site" description="Histone H3K4me3 binding" evidence="7">
    <location>
        <position position="268"/>
    </location>
</feature>
<evidence type="ECO:0000256" key="7">
    <source>
        <dbReference type="PIRSR" id="PIRSR628651-50"/>
    </source>
</evidence>
<keyword evidence="10" id="KW-0156">Chromatin regulator</keyword>
<dbReference type="InterPro" id="IPR019787">
    <property type="entry name" value="Znf_PHD-finger"/>
</dbReference>
<reference evidence="14" key="1">
    <citation type="submission" date="2007-04" db="EMBL/GenBank/DDBJ databases">
        <title>Annotation of Pediculus humanus corporis strain USDA.</title>
        <authorList>
            <person name="Kirkness E."/>
            <person name="Hannick L."/>
            <person name="Hass B."/>
            <person name="Bruggner R."/>
            <person name="Lawson D."/>
            <person name="Bidwell S."/>
            <person name="Joardar V."/>
            <person name="Caler E."/>
            <person name="Walenz B."/>
            <person name="Inman J."/>
            <person name="Schobel S."/>
            <person name="Galinsky K."/>
            <person name="Amedeo P."/>
            <person name="Strausberg R."/>
        </authorList>
    </citation>
    <scope>NUCLEOTIDE SEQUENCE</scope>
    <source>
        <strain evidence="14">USDA</strain>
    </source>
</reference>
<feature type="binding site" evidence="8">
    <location>
        <position position="281"/>
    </location>
    <ligand>
        <name>Zn(2+)</name>
        <dbReference type="ChEBI" id="CHEBI:29105"/>
        <label>1</label>
    </ligand>
</feature>
<feature type="compositionally biased region" description="Basic and acidic residues" evidence="12">
    <location>
        <begin position="232"/>
        <end position="243"/>
    </location>
</feature>
<dbReference type="OMA" id="MREQGNQ"/>
<proteinExistence type="inferred from homology"/>
<dbReference type="PROSITE" id="PS50016">
    <property type="entry name" value="ZF_PHD_2"/>
    <property type="match status" value="1"/>
</dbReference>
<dbReference type="InterPro" id="IPR001965">
    <property type="entry name" value="Znf_PHD"/>
</dbReference>
<dbReference type="Proteomes" id="UP000009046">
    <property type="component" value="Unassembled WGS sequence"/>
</dbReference>
<dbReference type="PROSITE" id="PS01359">
    <property type="entry name" value="ZF_PHD_1"/>
    <property type="match status" value="1"/>
</dbReference>
<dbReference type="STRING" id="121224.E0VWW9"/>
<dbReference type="Gene3D" id="6.10.140.1740">
    <property type="match status" value="1"/>
</dbReference>
<dbReference type="GeneID" id="8235851"/>
<protein>
    <recommendedName>
        <fullName evidence="10">Inhibitor of growth protein</fullName>
    </recommendedName>
</protein>
<evidence type="ECO:0000256" key="9">
    <source>
        <dbReference type="PROSITE-ProRule" id="PRU00146"/>
    </source>
</evidence>
<keyword evidence="11" id="KW-0175">Coiled coil</keyword>
<evidence type="ECO:0000256" key="12">
    <source>
        <dbReference type="SAM" id="MobiDB-lite"/>
    </source>
</evidence>
<comment type="similarity">
    <text evidence="2 10">Belongs to the ING family.</text>
</comment>
<comment type="subunit">
    <text evidence="10">Component of an histone acetyltransferase complex. Interacts with H3K4me3 and to a lesser extent with H3K4me2.</text>
</comment>
<evidence type="ECO:0000256" key="2">
    <source>
        <dbReference type="ARBA" id="ARBA00010210"/>
    </source>
</evidence>
<dbReference type="SUPFAM" id="SSF57903">
    <property type="entry name" value="FYVE/PHD zinc finger"/>
    <property type="match status" value="1"/>
</dbReference>
<feature type="coiled-coil region" evidence="11">
    <location>
        <begin position="37"/>
        <end position="68"/>
    </location>
</feature>
<dbReference type="RefSeq" id="XP_002430613.1">
    <property type="nucleotide sequence ID" value="XM_002430568.1"/>
</dbReference>
<evidence type="ECO:0000259" key="13">
    <source>
        <dbReference type="PROSITE" id="PS50016"/>
    </source>
</evidence>